<evidence type="ECO:0000256" key="3">
    <source>
        <dbReference type="ARBA" id="ARBA00022679"/>
    </source>
</evidence>
<evidence type="ECO:0000256" key="2">
    <source>
        <dbReference type="ARBA" id="ARBA00022676"/>
    </source>
</evidence>
<keyword evidence="3 5" id="KW-0808">Transferase</keyword>
<dbReference type="EC" id="2.4.-.-" evidence="5"/>
<keyword evidence="2 5" id="KW-0328">Glycosyltransferase</keyword>
<dbReference type="RefSeq" id="WP_348390421.1">
    <property type="nucleotide sequence ID" value="NZ_CP134145.1"/>
</dbReference>
<dbReference type="EMBL" id="CP134145">
    <property type="protein sequence ID" value="WNC71285.1"/>
    <property type="molecule type" value="Genomic_DNA"/>
</dbReference>
<name>A0ABY9TU55_9GAMM</name>
<sequence length="289" mass="33712">MTLTKLNPLIAVAMSVYKNDNPSFLIGSIESVLSQTYQNFIFFIVIDGPISKTLQDILDKYENEIKIEISINNKNEGLAFSLNKIINTIIGSESTKPELLFRMDADDICAKDRFQKQVDFLVNNPEVSVLGSDCYEINENGKVIGKRLMPLHHKKIIIKMPRHCPMNHPTVALRLSIFENGFRYRSELMNTQDYYLWIELAAAGYKFRNLPNKLLYFRRSNNFYQRRGMEKAINDHEARKLARESLNLNTSLNFIYAHTVFIIRRSPPFLIKFAYMFLELKRKIQRLIS</sequence>
<accession>A0ABY9TU55</accession>
<feature type="domain" description="Glycosyltransferase 2-like" evidence="4">
    <location>
        <begin position="13"/>
        <end position="179"/>
    </location>
</feature>
<dbReference type="InterPro" id="IPR050834">
    <property type="entry name" value="Glycosyltransf_2"/>
</dbReference>
<dbReference type="Pfam" id="PF00535">
    <property type="entry name" value="Glycos_transf_2"/>
    <property type="match status" value="1"/>
</dbReference>
<dbReference type="SUPFAM" id="SSF53448">
    <property type="entry name" value="Nucleotide-diphospho-sugar transferases"/>
    <property type="match status" value="1"/>
</dbReference>
<evidence type="ECO:0000313" key="5">
    <source>
        <dbReference type="EMBL" id="WNC71285.1"/>
    </source>
</evidence>
<proteinExistence type="inferred from homology"/>
<dbReference type="GO" id="GO:0016757">
    <property type="term" value="F:glycosyltransferase activity"/>
    <property type="evidence" value="ECO:0007669"/>
    <property type="project" value="UniProtKB-KW"/>
</dbReference>
<dbReference type="PANTHER" id="PTHR43685">
    <property type="entry name" value="GLYCOSYLTRANSFERASE"/>
    <property type="match status" value="1"/>
</dbReference>
<dbReference type="PANTHER" id="PTHR43685:SF5">
    <property type="entry name" value="GLYCOSYLTRANSFERASE EPSE-RELATED"/>
    <property type="match status" value="1"/>
</dbReference>
<dbReference type="InterPro" id="IPR001173">
    <property type="entry name" value="Glyco_trans_2-like"/>
</dbReference>
<dbReference type="Gene3D" id="3.90.550.10">
    <property type="entry name" value="Spore Coat Polysaccharide Biosynthesis Protein SpsA, Chain A"/>
    <property type="match status" value="1"/>
</dbReference>
<comment type="similarity">
    <text evidence="1">Belongs to the glycosyltransferase 2 family.</text>
</comment>
<evidence type="ECO:0000256" key="1">
    <source>
        <dbReference type="ARBA" id="ARBA00006739"/>
    </source>
</evidence>
<gene>
    <name evidence="5" type="ORF">RGQ13_14280</name>
</gene>
<evidence type="ECO:0000259" key="4">
    <source>
        <dbReference type="Pfam" id="PF00535"/>
    </source>
</evidence>
<dbReference type="InterPro" id="IPR029044">
    <property type="entry name" value="Nucleotide-diphossugar_trans"/>
</dbReference>
<keyword evidence="6" id="KW-1185">Reference proteome</keyword>
<reference evidence="6" key="1">
    <citation type="submission" date="2023-09" db="EMBL/GenBank/DDBJ databases">
        <authorList>
            <person name="Li S."/>
            <person name="Li X."/>
            <person name="Zhang C."/>
            <person name="Zhao Z."/>
        </authorList>
    </citation>
    <scope>NUCLEOTIDE SEQUENCE [LARGE SCALE GENOMIC DNA]</scope>
    <source>
        <strain evidence="6">SQ149</strain>
    </source>
</reference>
<evidence type="ECO:0000313" key="6">
    <source>
        <dbReference type="Proteomes" id="UP001258994"/>
    </source>
</evidence>
<dbReference type="Proteomes" id="UP001258994">
    <property type="component" value="Chromosome"/>
</dbReference>
<protein>
    <submittedName>
        <fullName evidence="5">Glycosyltransferase</fullName>
        <ecNumber evidence="5">2.4.-.-</ecNumber>
    </submittedName>
</protein>
<organism evidence="5 6">
    <name type="scientific">Thalassotalea psychrophila</name>
    <dbReference type="NCBI Taxonomy" id="3065647"/>
    <lineage>
        <taxon>Bacteria</taxon>
        <taxon>Pseudomonadati</taxon>
        <taxon>Pseudomonadota</taxon>
        <taxon>Gammaproteobacteria</taxon>
        <taxon>Alteromonadales</taxon>
        <taxon>Colwelliaceae</taxon>
        <taxon>Thalassotalea</taxon>
    </lineage>
</organism>